<reference evidence="1" key="1">
    <citation type="journal article" date="2015" name="Nature">
        <title>Complex archaea that bridge the gap between prokaryotes and eukaryotes.</title>
        <authorList>
            <person name="Spang A."/>
            <person name="Saw J.H."/>
            <person name="Jorgensen S.L."/>
            <person name="Zaremba-Niedzwiedzka K."/>
            <person name="Martijn J."/>
            <person name="Lind A.E."/>
            <person name="van Eijk R."/>
            <person name="Schleper C."/>
            <person name="Guy L."/>
            <person name="Ettema T.J."/>
        </authorList>
    </citation>
    <scope>NUCLEOTIDE SEQUENCE</scope>
</reference>
<evidence type="ECO:0000313" key="1">
    <source>
        <dbReference type="EMBL" id="KKL86011.1"/>
    </source>
</evidence>
<accession>A0A0F9G6C5</accession>
<proteinExistence type="predicted"/>
<organism evidence="1">
    <name type="scientific">marine sediment metagenome</name>
    <dbReference type="NCBI Taxonomy" id="412755"/>
    <lineage>
        <taxon>unclassified sequences</taxon>
        <taxon>metagenomes</taxon>
        <taxon>ecological metagenomes</taxon>
    </lineage>
</organism>
<feature type="non-terminal residue" evidence="1">
    <location>
        <position position="40"/>
    </location>
</feature>
<comment type="caution">
    <text evidence="1">The sequence shown here is derived from an EMBL/GenBank/DDBJ whole genome shotgun (WGS) entry which is preliminary data.</text>
</comment>
<sequence>MTNENQAQDLIDEVSQEQSTDWASIFYPDLNLEKLSLEKQ</sequence>
<protein>
    <submittedName>
        <fullName evidence="1">Uncharacterized protein</fullName>
    </submittedName>
</protein>
<name>A0A0F9G6C5_9ZZZZ</name>
<dbReference type="EMBL" id="LAZR01021238">
    <property type="protein sequence ID" value="KKL86011.1"/>
    <property type="molecule type" value="Genomic_DNA"/>
</dbReference>
<dbReference type="AlphaFoldDB" id="A0A0F9G6C5"/>
<gene>
    <name evidence="1" type="ORF">LCGC14_1948940</name>
</gene>